<keyword evidence="7" id="KW-1185">Reference proteome</keyword>
<dbReference type="AlphaFoldDB" id="A0A5M6IZG5"/>
<dbReference type="GO" id="GO:0003677">
    <property type="term" value="F:DNA binding"/>
    <property type="evidence" value="ECO:0007669"/>
    <property type="project" value="UniProtKB-KW"/>
</dbReference>
<proteinExistence type="predicted"/>
<name>A0A5M6IZG5_9PROT</name>
<dbReference type="InterPro" id="IPR012318">
    <property type="entry name" value="HTH_CRP"/>
</dbReference>
<evidence type="ECO:0000313" key="6">
    <source>
        <dbReference type="EMBL" id="KAA5613732.1"/>
    </source>
</evidence>
<dbReference type="GO" id="GO:0006355">
    <property type="term" value="P:regulation of DNA-templated transcription"/>
    <property type="evidence" value="ECO:0007669"/>
    <property type="project" value="InterPro"/>
</dbReference>
<dbReference type="Gene3D" id="2.60.120.10">
    <property type="entry name" value="Jelly Rolls"/>
    <property type="match status" value="1"/>
</dbReference>
<evidence type="ECO:0000259" key="5">
    <source>
        <dbReference type="PROSITE" id="PS51063"/>
    </source>
</evidence>
<evidence type="ECO:0000256" key="2">
    <source>
        <dbReference type="ARBA" id="ARBA00023125"/>
    </source>
</evidence>
<reference evidence="6 7" key="1">
    <citation type="submission" date="2019-09" db="EMBL/GenBank/DDBJ databases">
        <title>Genome sequence of Rhodovastum atsumiense, a diverse member of the Acetobacteraceae family of non-sulfur purple photosynthetic bacteria.</title>
        <authorList>
            <person name="Meyer T."/>
            <person name="Kyndt J."/>
        </authorList>
    </citation>
    <scope>NUCLEOTIDE SEQUENCE [LARGE SCALE GENOMIC DNA]</scope>
    <source>
        <strain evidence="6 7">DSM 21279</strain>
    </source>
</reference>
<keyword evidence="1" id="KW-0805">Transcription regulation</keyword>
<comment type="caution">
    <text evidence="6">The sequence shown here is derived from an EMBL/GenBank/DDBJ whole genome shotgun (WGS) entry which is preliminary data.</text>
</comment>
<dbReference type="OrthoDB" id="7263823at2"/>
<dbReference type="InterPro" id="IPR000595">
    <property type="entry name" value="cNMP-bd_dom"/>
</dbReference>
<dbReference type="PROSITE" id="PS50042">
    <property type="entry name" value="CNMP_BINDING_3"/>
    <property type="match status" value="1"/>
</dbReference>
<dbReference type="SUPFAM" id="SSF51206">
    <property type="entry name" value="cAMP-binding domain-like"/>
    <property type="match status" value="1"/>
</dbReference>
<dbReference type="InterPro" id="IPR036388">
    <property type="entry name" value="WH-like_DNA-bd_sf"/>
</dbReference>
<dbReference type="InterPro" id="IPR018490">
    <property type="entry name" value="cNMP-bd_dom_sf"/>
</dbReference>
<keyword evidence="3" id="KW-0804">Transcription</keyword>
<sequence length="229" mass="25535">MRSDPSFLHILASEEAAPLRARFRERVLGGGTLLDTADPERDSVFVVTRGRLRIFLATSERELSLAYLEPGDVFSTHTRARIIAVEPTTLLLADRRIIERELLGQPALQASVLRVLARVLGRAITLIEDLAFHTVRGRLARYLLRTAARRGETTPQGPRIRFDMPMEEIATLLGTTRQSVSTELNAMIRCGAIQRPDRRHLLLCDHARLRGWAEGDAVGWLTDGAADPV</sequence>
<dbReference type="Gene3D" id="1.10.10.10">
    <property type="entry name" value="Winged helix-like DNA-binding domain superfamily/Winged helix DNA-binding domain"/>
    <property type="match status" value="1"/>
</dbReference>
<dbReference type="Pfam" id="PF13545">
    <property type="entry name" value="HTH_Crp_2"/>
    <property type="match status" value="1"/>
</dbReference>
<dbReference type="InterPro" id="IPR014710">
    <property type="entry name" value="RmlC-like_jellyroll"/>
</dbReference>
<dbReference type="PROSITE" id="PS51063">
    <property type="entry name" value="HTH_CRP_2"/>
    <property type="match status" value="1"/>
</dbReference>
<evidence type="ECO:0000313" key="7">
    <source>
        <dbReference type="Proteomes" id="UP000325255"/>
    </source>
</evidence>
<evidence type="ECO:0000256" key="3">
    <source>
        <dbReference type="ARBA" id="ARBA00023163"/>
    </source>
</evidence>
<feature type="domain" description="Cyclic nucleotide-binding" evidence="4">
    <location>
        <begin position="7"/>
        <end position="75"/>
    </location>
</feature>
<evidence type="ECO:0000256" key="1">
    <source>
        <dbReference type="ARBA" id="ARBA00023015"/>
    </source>
</evidence>
<dbReference type="Proteomes" id="UP000325255">
    <property type="component" value="Unassembled WGS sequence"/>
</dbReference>
<dbReference type="SMART" id="SM00419">
    <property type="entry name" value="HTH_CRP"/>
    <property type="match status" value="1"/>
</dbReference>
<protein>
    <submittedName>
        <fullName evidence="6">Crp/Fnr family transcriptional regulator</fullName>
    </submittedName>
</protein>
<organism evidence="6 7">
    <name type="scientific">Rhodovastum atsumiense</name>
    <dbReference type="NCBI Taxonomy" id="504468"/>
    <lineage>
        <taxon>Bacteria</taxon>
        <taxon>Pseudomonadati</taxon>
        <taxon>Pseudomonadota</taxon>
        <taxon>Alphaproteobacteria</taxon>
        <taxon>Acetobacterales</taxon>
        <taxon>Acetobacteraceae</taxon>
        <taxon>Rhodovastum</taxon>
    </lineage>
</organism>
<dbReference type="SUPFAM" id="SSF46785">
    <property type="entry name" value="Winged helix' DNA-binding domain"/>
    <property type="match status" value="1"/>
</dbReference>
<dbReference type="InterPro" id="IPR036390">
    <property type="entry name" value="WH_DNA-bd_sf"/>
</dbReference>
<accession>A0A5M6IZG5</accession>
<evidence type="ECO:0000259" key="4">
    <source>
        <dbReference type="PROSITE" id="PS50042"/>
    </source>
</evidence>
<keyword evidence="2" id="KW-0238">DNA-binding</keyword>
<dbReference type="EMBL" id="VWPK01000005">
    <property type="protein sequence ID" value="KAA5613732.1"/>
    <property type="molecule type" value="Genomic_DNA"/>
</dbReference>
<dbReference type="CDD" id="cd00038">
    <property type="entry name" value="CAP_ED"/>
    <property type="match status" value="1"/>
</dbReference>
<gene>
    <name evidence="6" type="ORF">F1189_04280</name>
</gene>
<feature type="domain" description="HTH crp-type" evidence="5">
    <location>
        <begin position="133"/>
        <end position="207"/>
    </location>
</feature>